<keyword evidence="3" id="KW-1185">Reference proteome</keyword>
<name>A0A147KAQ0_9BACI</name>
<protein>
    <recommendedName>
        <fullName evidence="1">HNH endonuclease 5 domain-containing protein</fullName>
    </recommendedName>
</protein>
<reference evidence="2 3" key="1">
    <citation type="journal article" date="2016" name="Front. Microbiol.">
        <title>Microevolution Analysis of Bacillus coahuilensis Unveils Differences in Phosphorus Acquisition Strategies and Their Regulation.</title>
        <authorList>
            <person name="Gomez-Lunar Z."/>
            <person name="Hernandez-Gonzalez I."/>
            <person name="Rodriguez-Torres M.D."/>
            <person name="Souza V."/>
            <person name="Olmedo-Alvarez G."/>
        </authorList>
    </citation>
    <scope>NUCLEOTIDE SEQUENCE [LARGE SCALE GENOMIC DNA]</scope>
    <source>
        <strain evidence="3">p1.1.43</strain>
    </source>
</reference>
<dbReference type="Proteomes" id="UP000074108">
    <property type="component" value="Unassembled WGS sequence"/>
</dbReference>
<feature type="domain" description="HNH endonuclease 5" evidence="1">
    <location>
        <begin position="11"/>
        <end position="50"/>
    </location>
</feature>
<accession>A0A147KAQ0</accession>
<dbReference type="PANTHER" id="PTHR37827">
    <property type="entry name" value="TUDOR DOMAIN-CONTAINING PROTEIN"/>
    <property type="match status" value="1"/>
</dbReference>
<dbReference type="PANTHER" id="PTHR37827:SF1">
    <property type="entry name" value="HNH DOMAIN-CONTAINING PROTEIN"/>
    <property type="match status" value="1"/>
</dbReference>
<dbReference type="Pfam" id="PF14279">
    <property type="entry name" value="HNH_5"/>
    <property type="match status" value="1"/>
</dbReference>
<evidence type="ECO:0000313" key="3">
    <source>
        <dbReference type="Proteomes" id="UP000074108"/>
    </source>
</evidence>
<organism evidence="2 3">
    <name type="scientific">Bacillus coahuilensis p1.1.43</name>
    <dbReference type="NCBI Taxonomy" id="1150625"/>
    <lineage>
        <taxon>Bacteria</taxon>
        <taxon>Bacillati</taxon>
        <taxon>Bacillota</taxon>
        <taxon>Bacilli</taxon>
        <taxon>Bacillales</taxon>
        <taxon>Bacillaceae</taxon>
        <taxon>Bacillus</taxon>
    </lineage>
</organism>
<dbReference type="STRING" id="1150625.Q75_04380"/>
<proteinExistence type="predicted"/>
<gene>
    <name evidence="2" type="ORF">Q75_04380</name>
</gene>
<dbReference type="InterPro" id="IPR029471">
    <property type="entry name" value="HNH_5"/>
</dbReference>
<sequence>MGKKNNMKGACMLCLRDEVELTEHHLTPKEMGGTHLSTSMLCIPCHKHLHALYTNAELAVRLNTIEKLKEDPQIRKWLHYIKKQPATKVIRSSKSNDKRRKGKN</sequence>
<dbReference type="RefSeq" id="WP_059350523.1">
    <property type="nucleotide sequence ID" value="NZ_LDYG01000020.1"/>
</dbReference>
<dbReference type="AlphaFoldDB" id="A0A147KAQ0"/>
<evidence type="ECO:0000259" key="1">
    <source>
        <dbReference type="Pfam" id="PF14279"/>
    </source>
</evidence>
<dbReference type="PATRIC" id="fig|1150625.3.peg.915"/>
<dbReference type="OrthoDB" id="9802640at2"/>
<evidence type="ECO:0000313" key="2">
    <source>
        <dbReference type="EMBL" id="KUP07742.1"/>
    </source>
</evidence>
<dbReference type="EMBL" id="LDYG01000020">
    <property type="protein sequence ID" value="KUP07742.1"/>
    <property type="molecule type" value="Genomic_DNA"/>
</dbReference>
<comment type="caution">
    <text evidence="2">The sequence shown here is derived from an EMBL/GenBank/DDBJ whole genome shotgun (WGS) entry which is preliminary data.</text>
</comment>